<protein>
    <recommendedName>
        <fullName evidence="3">Transcriptional regulator</fullName>
    </recommendedName>
</protein>
<reference evidence="2" key="1">
    <citation type="journal article" date="2014" name="Front. Microbiol.">
        <title>High frequency of phylogenetically diverse reductive dehalogenase-homologous genes in deep subseafloor sedimentary metagenomes.</title>
        <authorList>
            <person name="Kawai M."/>
            <person name="Futagami T."/>
            <person name="Toyoda A."/>
            <person name="Takaki Y."/>
            <person name="Nishi S."/>
            <person name="Hori S."/>
            <person name="Arai W."/>
            <person name="Tsubouchi T."/>
            <person name="Morono Y."/>
            <person name="Uchiyama I."/>
            <person name="Ito T."/>
            <person name="Fujiyama A."/>
            <person name="Inagaki F."/>
            <person name="Takami H."/>
        </authorList>
    </citation>
    <scope>NUCLEOTIDE SEQUENCE</scope>
    <source>
        <strain evidence="2">Expedition CK06-06</strain>
    </source>
</reference>
<name>X0WB13_9ZZZZ</name>
<dbReference type="PANTHER" id="PTHR30244">
    <property type="entry name" value="TRANSAMINASE"/>
    <property type="match status" value="1"/>
</dbReference>
<sequence>HGLKNRDEVQIFGYNSRLDSLQAVVGNFLLQHMDEITETRIKWAQKFDSALADLKGFVTIPKRQPNKRHVFHLYMIMAKERDKLLSYLIENGIEAKIHYPIPLHLQEAAGYLGYKRGDFPAAESQSESIITLPVHQHLTENQVDYVIEKIREFYL</sequence>
<accession>X0WB13</accession>
<dbReference type="SUPFAM" id="SSF53383">
    <property type="entry name" value="PLP-dependent transferases"/>
    <property type="match status" value="1"/>
</dbReference>
<evidence type="ECO:0008006" key="3">
    <source>
        <dbReference type="Google" id="ProtNLM"/>
    </source>
</evidence>
<feature type="non-terminal residue" evidence="2">
    <location>
        <position position="1"/>
    </location>
</feature>
<dbReference type="GO" id="GO:0000271">
    <property type="term" value="P:polysaccharide biosynthetic process"/>
    <property type="evidence" value="ECO:0007669"/>
    <property type="project" value="TreeGrafter"/>
</dbReference>
<dbReference type="Pfam" id="PF01041">
    <property type="entry name" value="DegT_DnrJ_EryC1"/>
    <property type="match status" value="1"/>
</dbReference>
<comment type="caution">
    <text evidence="2">The sequence shown here is derived from an EMBL/GenBank/DDBJ whole genome shotgun (WGS) entry which is preliminary data.</text>
</comment>
<dbReference type="InterPro" id="IPR000653">
    <property type="entry name" value="DegT/StrS_aminotransferase"/>
</dbReference>
<gene>
    <name evidence="2" type="ORF">S01H1_37102</name>
</gene>
<dbReference type="InterPro" id="IPR015422">
    <property type="entry name" value="PyrdxlP-dep_Trfase_small"/>
</dbReference>
<organism evidence="2">
    <name type="scientific">marine sediment metagenome</name>
    <dbReference type="NCBI Taxonomy" id="412755"/>
    <lineage>
        <taxon>unclassified sequences</taxon>
        <taxon>metagenomes</taxon>
        <taxon>ecological metagenomes</taxon>
    </lineage>
</organism>
<proteinExistence type="predicted"/>
<dbReference type="EMBL" id="BARS01023291">
    <property type="protein sequence ID" value="GAG09851.1"/>
    <property type="molecule type" value="Genomic_DNA"/>
</dbReference>
<dbReference type="GO" id="GO:0030170">
    <property type="term" value="F:pyridoxal phosphate binding"/>
    <property type="evidence" value="ECO:0007669"/>
    <property type="project" value="TreeGrafter"/>
</dbReference>
<dbReference type="GO" id="GO:0008483">
    <property type="term" value="F:transaminase activity"/>
    <property type="evidence" value="ECO:0007669"/>
    <property type="project" value="TreeGrafter"/>
</dbReference>
<evidence type="ECO:0000256" key="1">
    <source>
        <dbReference type="ARBA" id="ARBA00022898"/>
    </source>
</evidence>
<dbReference type="InterPro" id="IPR015424">
    <property type="entry name" value="PyrdxlP-dep_Trfase"/>
</dbReference>
<dbReference type="AlphaFoldDB" id="X0WB13"/>
<dbReference type="Gene3D" id="3.90.1150.10">
    <property type="entry name" value="Aspartate Aminotransferase, domain 1"/>
    <property type="match status" value="1"/>
</dbReference>
<evidence type="ECO:0000313" key="2">
    <source>
        <dbReference type="EMBL" id="GAG09851.1"/>
    </source>
</evidence>
<keyword evidence="1" id="KW-0663">Pyridoxal phosphate</keyword>
<dbReference type="PANTHER" id="PTHR30244:SF36">
    <property type="entry name" value="3-OXO-GLUCOSE-6-PHOSPHATE:GLUTAMATE AMINOTRANSFERASE"/>
    <property type="match status" value="1"/>
</dbReference>